<dbReference type="Gene3D" id="3.30.2420.10">
    <property type="entry name" value="TonB"/>
    <property type="match status" value="1"/>
</dbReference>
<reference evidence="8" key="1">
    <citation type="journal article" date="2014" name="Int. J. Syst. Evol. Microbiol.">
        <title>Complete genome of a new Firmicutes species belonging to the dominant human colonic microbiota ('Ruminococcus bicirculans') reveals two chromosomes and a selective capacity to utilize plant glucans.</title>
        <authorList>
            <consortium name="NISC Comparative Sequencing Program"/>
            <person name="Wegmann U."/>
            <person name="Louis P."/>
            <person name="Goesmann A."/>
            <person name="Henrissat B."/>
            <person name="Duncan S.H."/>
            <person name="Flint H.J."/>
        </authorList>
    </citation>
    <scope>NUCLEOTIDE SEQUENCE</scope>
    <source>
        <strain evidence="8">CCM 7856</strain>
    </source>
</reference>
<keyword evidence="5" id="KW-0813">Transport</keyword>
<comment type="caution">
    <text evidence="8">The sequence shown here is derived from an EMBL/GenBank/DDBJ whole genome shotgun (WGS) entry which is preliminary data.</text>
</comment>
<comment type="subcellular location">
    <subcellularLocation>
        <location evidence="5">Cell inner membrane</location>
        <topology evidence="5">Single-pass membrane protein</topology>
        <orientation evidence="5">Periplasmic side</orientation>
    </subcellularLocation>
    <subcellularLocation>
        <location evidence="1">Membrane</location>
        <topology evidence="1">Single-pass membrane protein</topology>
    </subcellularLocation>
</comment>
<evidence type="ECO:0000256" key="1">
    <source>
        <dbReference type="ARBA" id="ARBA00004167"/>
    </source>
</evidence>
<dbReference type="EMBL" id="JBHSVR010000001">
    <property type="protein sequence ID" value="MFC6633644.1"/>
    <property type="molecule type" value="Genomic_DNA"/>
</dbReference>
<dbReference type="Proteomes" id="UP001596425">
    <property type="component" value="Unassembled WGS sequence"/>
</dbReference>
<evidence type="ECO:0000259" key="6">
    <source>
        <dbReference type="PROSITE" id="PS52015"/>
    </source>
</evidence>
<dbReference type="PROSITE" id="PS52015">
    <property type="entry name" value="TONB_CTD"/>
    <property type="match status" value="1"/>
</dbReference>
<dbReference type="SUPFAM" id="SSF74653">
    <property type="entry name" value="TolA/TonB C-terminal domain"/>
    <property type="match status" value="1"/>
</dbReference>
<comment type="function">
    <text evidence="5">Interacts with outer membrane receptor proteins that carry out high-affinity binding and energy dependent uptake into the periplasmic space of specific substrates. It could act to transduce energy from the cytoplasmic membrane to specific energy-requiring processes in the outer membrane, resulting in the release into the periplasm of ligands bound by these outer membrane proteins.</text>
</comment>
<keyword evidence="5" id="KW-0735">Signal-anchor</keyword>
<keyword evidence="5" id="KW-0997">Cell inner membrane</keyword>
<dbReference type="PRINTS" id="PR01374">
    <property type="entry name" value="TONBPROTEIN"/>
</dbReference>
<evidence type="ECO:0000256" key="5">
    <source>
        <dbReference type="RuleBase" id="RU362123"/>
    </source>
</evidence>
<name>A0ABW1YTW5_9GAMM</name>
<evidence type="ECO:0000313" key="9">
    <source>
        <dbReference type="Proteomes" id="UP001596425"/>
    </source>
</evidence>
<feature type="domain" description="TonB C-terminal" evidence="6">
    <location>
        <begin position="15"/>
        <end position="112"/>
    </location>
</feature>
<dbReference type="Pfam" id="PF03544">
    <property type="entry name" value="TonB_C"/>
    <property type="match status" value="1"/>
</dbReference>
<evidence type="ECO:0000256" key="4">
    <source>
        <dbReference type="ARBA" id="ARBA00023136"/>
    </source>
</evidence>
<evidence type="ECO:0000256" key="3">
    <source>
        <dbReference type="ARBA" id="ARBA00022989"/>
    </source>
</evidence>
<keyword evidence="9" id="KW-1185">Reference proteome</keyword>
<dbReference type="InterPro" id="IPR006260">
    <property type="entry name" value="TonB/TolA_C"/>
</dbReference>
<comment type="similarity">
    <text evidence="5">Belongs to the TonB family.</text>
</comment>
<reference evidence="8" key="3">
    <citation type="submission" date="2024-09" db="EMBL/GenBank/DDBJ databases">
        <authorList>
            <person name="Sun Q."/>
            <person name="Mori K."/>
        </authorList>
    </citation>
    <scope>NUCLEOTIDE SEQUENCE</scope>
    <source>
        <strain evidence="8">CCM 7856</strain>
    </source>
</reference>
<dbReference type="InterPro" id="IPR003538">
    <property type="entry name" value="TonB"/>
</dbReference>
<sequence length="112" mass="12384">MKSISLISIFIICLIPGLSAGTTIYVKPNYPIEALKKCIEGWVEFEVTVMPDGSFENVKIIESHPEGIFDEAAKEALRKHNLVPKELIGATEPTHGVKRKISYKLDGECVPT</sequence>
<keyword evidence="5" id="KW-0653">Protein transport</keyword>
<keyword evidence="5" id="KW-1003">Cell membrane</keyword>
<dbReference type="InterPro" id="IPR037682">
    <property type="entry name" value="TonB_C"/>
</dbReference>
<protein>
    <recommendedName>
        <fullName evidence="5">Protein TonB</fullName>
    </recommendedName>
</protein>
<keyword evidence="2" id="KW-0812">Transmembrane</keyword>
<keyword evidence="4" id="KW-0472">Membrane</keyword>
<dbReference type="RefSeq" id="WP_193195080.1">
    <property type="nucleotide sequence ID" value="NZ_JACZFR010000076.1"/>
</dbReference>
<keyword evidence="3" id="KW-1133">Transmembrane helix</keyword>
<evidence type="ECO:0000256" key="2">
    <source>
        <dbReference type="ARBA" id="ARBA00022692"/>
    </source>
</evidence>
<dbReference type="NCBIfam" id="TIGR01352">
    <property type="entry name" value="tonB_Cterm"/>
    <property type="match status" value="1"/>
</dbReference>
<proteinExistence type="inferred from homology"/>
<dbReference type="EMBL" id="JBHSVR010000001">
    <property type="protein sequence ID" value="MFC6635017.1"/>
    <property type="molecule type" value="Genomic_DNA"/>
</dbReference>
<accession>A0ABW1YTW5</accession>
<organism evidence="8 9">
    <name type="scientific">Microbulbifer taiwanensis</name>
    <dbReference type="NCBI Taxonomy" id="986746"/>
    <lineage>
        <taxon>Bacteria</taxon>
        <taxon>Pseudomonadati</taxon>
        <taxon>Pseudomonadota</taxon>
        <taxon>Gammaproteobacteria</taxon>
        <taxon>Cellvibrionales</taxon>
        <taxon>Microbulbiferaceae</taxon>
        <taxon>Microbulbifer</taxon>
    </lineage>
</organism>
<reference evidence="9" key="2">
    <citation type="journal article" date="2019" name="Int. J. Syst. Evol. Microbiol.">
        <title>The Global Catalogue of Microorganisms (GCM) 10K type strain sequencing project: providing services to taxonomists for standard genome sequencing and annotation.</title>
        <authorList>
            <consortium name="The Broad Institute Genomics Platform"/>
            <consortium name="The Broad Institute Genome Sequencing Center for Infectious Disease"/>
            <person name="Wu L."/>
            <person name="Ma J."/>
        </authorList>
    </citation>
    <scope>NUCLEOTIDE SEQUENCE [LARGE SCALE GENOMIC DNA]</scope>
    <source>
        <strain evidence="9">CGMCC 1.13718</strain>
    </source>
</reference>
<gene>
    <name evidence="7" type="ORF">ACFQBM_10145</name>
    <name evidence="8" type="ORF">ACFQBM_17140</name>
</gene>
<evidence type="ECO:0000313" key="7">
    <source>
        <dbReference type="EMBL" id="MFC6633644.1"/>
    </source>
</evidence>
<evidence type="ECO:0000313" key="8">
    <source>
        <dbReference type="EMBL" id="MFC6635017.1"/>
    </source>
</evidence>